<dbReference type="PANTHER" id="PTHR16253">
    <property type="entry name" value="TETRATRICOPEPTIDE REPEAT PROTEIN 22"/>
    <property type="match status" value="1"/>
</dbReference>
<dbReference type="SUPFAM" id="SSF48452">
    <property type="entry name" value="TPR-like"/>
    <property type="match status" value="2"/>
</dbReference>
<dbReference type="InterPro" id="IPR019734">
    <property type="entry name" value="TPR_rpt"/>
</dbReference>
<evidence type="ECO:0008006" key="3">
    <source>
        <dbReference type="Google" id="ProtNLM"/>
    </source>
</evidence>
<comment type="caution">
    <text evidence="1">The sequence shown here is derived from an EMBL/GenBank/DDBJ whole genome shotgun (WGS) entry which is preliminary data.</text>
</comment>
<dbReference type="Gene3D" id="1.25.40.10">
    <property type="entry name" value="Tetratricopeptide repeat domain"/>
    <property type="match status" value="3"/>
</dbReference>
<dbReference type="PANTHER" id="PTHR16253:SF0">
    <property type="entry name" value="TETRATRICOPEPTIDE REPEAT PROTEIN 22"/>
    <property type="match status" value="1"/>
</dbReference>
<dbReference type="Pfam" id="PF13181">
    <property type="entry name" value="TPR_8"/>
    <property type="match status" value="1"/>
</dbReference>
<gene>
    <name evidence="1" type="ORF">chiPu_0005526</name>
</gene>
<dbReference type="OMA" id="HHRALAW"/>
<reference evidence="1 2" key="1">
    <citation type="journal article" date="2018" name="Nat. Ecol. Evol.">
        <title>Shark genomes provide insights into elasmobranch evolution and the origin of vertebrates.</title>
        <authorList>
            <person name="Hara Y"/>
            <person name="Yamaguchi K"/>
            <person name="Onimaru K"/>
            <person name="Kadota M"/>
            <person name="Koyanagi M"/>
            <person name="Keeley SD"/>
            <person name="Tatsumi K"/>
            <person name="Tanaka K"/>
            <person name="Motone F"/>
            <person name="Kageyama Y"/>
            <person name="Nozu R"/>
            <person name="Adachi N"/>
            <person name="Nishimura O"/>
            <person name="Nakagawa R"/>
            <person name="Tanegashima C"/>
            <person name="Kiyatake I"/>
            <person name="Matsumoto R"/>
            <person name="Murakumo K"/>
            <person name="Nishida K"/>
            <person name="Terakita A"/>
            <person name="Kuratani S"/>
            <person name="Sato K"/>
            <person name="Hyodo S Kuraku.S."/>
        </authorList>
    </citation>
    <scope>NUCLEOTIDE SEQUENCE [LARGE SCALE GENOMIC DNA]</scope>
</reference>
<dbReference type="OrthoDB" id="9976543at2759"/>
<sequence length="553" mass="63157">MGEDTERDIEEIIQEMDYIPGHFHLELNLNFEPLQPEGLRRRDAKLKRESLQQEVEDDAQRFAVRNLLGVFAFYLEEYPAAEEIFSSVCQEEPGNLNAWANLGYVYDRLQKEGQSAECLERLSQLMAGEEGGDAESLRPLRAARCLAEQAYASAFDVGPQSEEEHATKLSTAIKLYDKALRYGKNMITSEEKRSWYFTMAIMYIRLDGMLMNKDPYASKRLLFLNRSLVLLREVLKSDSAQYKALAWCYLGMMLERMDIFPDTPMAVHDCGFSGADPLDCYGQAIEMAKTDPFILNRLAKVFHFLGKQDMATGICNMALNILPDPGTNWQAYSTRAKINMKIYTQGLERVKMGHSGVPDRQLLTKAKADLDLILSVCPCLKTYLDMGQVCYYMGVDAVQELQLVDENALNNALVFFAKAMELDMGDTLPEIQLLRGKCLQVKGEEHNAVECFKQAIELDDVGSQYSETFRCLIESLLSLFIQEKSSEEMVIHEVEIWVEKAEAKYQMERVRQELRLICRNHMPKILKLSRAMIIAGKLRIVKLLLETMNPDHT</sequence>
<proteinExistence type="predicted"/>
<dbReference type="InterPro" id="IPR042342">
    <property type="entry name" value="TTC22"/>
</dbReference>
<accession>A0A401S9M8</accession>
<dbReference type="InterPro" id="IPR011990">
    <property type="entry name" value="TPR-like_helical_dom_sf"/>
</dbReference>
<dbReference type="AlphaFoldDB" id="A0A401S9M8"/>
<dbReference type="EMBL" id="BEZZ01000151">
    <property type="protein sequence ID" value="GCC27105.1"/>
    <property type="molecule type" value="Genomic_DNA"/>
</dbReference>
<evidence type="ECO:0000313" key="1">
    <source>
        <dbReference type="EMBL" id="GCC27105.1"/>
    </source>
</evidence>
<organism evidence="1 2">
    <name type="scientific">Chiloscyllium punctatum</name>
    <name type="common">Brownbanded bambooshark</name>
    <name type="synonym">Hemiscyllium punctatum</name>
    <dbReference type="NCBI Taxonomy" id="137246"/>
    <lineage>
        <taxon>Eukaryota</taxon>
        <taxon>Metazoa</taxon>
        <taxon>Chordata</taxon>
        <taxon>Craniata</taxon>
        <taxon>Vertebrata</taxon>
        <taxon>Chondrichthyes</taxon>
        <taxon>Elasmobranchii</taxon>
        <taxon>Galeomorphii</taxon>
        <taxon>Galeoidea</taxon>
        <taxon>Orectolobiformes</taxon>
        <taxon>Hemiscylliidae</taxon>
        <taxon>Chiloscyllium</taxon>
    </lineage>
</organism>
<keyword evidence="2" id="KW-1185">Reference proteome</keyword>
<evidence type="ECO:0000313" key="2">
    <source>
        <dbReference type="Proteomes" id="UP000287033"/>
    </source>
</evidence>
<name>A0A401S9M8_CHIPU</name>
<dbReference type="SMART" id="SM00028">
    <property type="entry name" value="TPR"/>
    <property type="match status" value="4"/>
</dbReference>
<dbReference type="Proteomes" id="UP000287033">
    <property type="component" value="Unassembled WGS sequence"/>
</dbReference>
<protein>
    <recommendedName>
        <fullName evidence="3">Tetratricopeptide repeat protein 22</fullName>
    </recommendedName>
</protein>